<feature type="region of interest" description="Disordered" evidence="1">
    <location>
        <begin position="69"/>
        <end position="91"/>
    </location>
</feature>
<dbReference type="RefSeq" id="WP_011711854.1">
    <property type="nucleotide sequence ID" value="NC_008576.1"/>
</dbReference>
<dbReference type="HOGENOM" id="CLU_2423427_0_0_5"/>
<proteinExistence type="predicted"/>
<keyword evidence="3" id="KW-1185">Reference proteome</keyword>
<protein>
    <submittedName>
        <fullName evidence="2">Uncharacterized protein</fullName>
    </submittedName>
</protein>
<name>A0L3Y8_MAGMM</name>
<dbReference type="OrthoDB" id="9992010at2"/>
<accession>A0L3Y8</accession>
<evidence type="ECO:0000313" key="2">
    <source>
        <dbReference type="EMBL" id="ABK42681.1"/>
    </source>
</evidence>
<organism evidence="2 3">
    <name type="scientific">Magnetococcus marinus (strain ATCC BAA-1437 / JCM 17883 / MC-1)</name>
    <dbReference type="NCBI Taxonomy" id="156889"/>
    <lineage>
        <taxon>Bacteria</taxon>
        <taxon>Pseudomonadati</taxon>
        <taxon>Pseudomonadota</taxon>
        <taxon>Magnetococcia</taxon>
        <taxon>Magnetococcales</taxon>
        <taxon>Magnetococcaceae</taxon>
        <taxon>Magnetococcus</taxon>
    </lineage>
</organism>
<gene>
    <name evidence="2" type="ordered locus">Mmc1_0154</name>
</gene>
<dbReference type="AlphaFoldDB" id="A0L3Y8"/>
<evidence type="ECO:0000256" key="1">
    <source>
        <dbReference type="SAM" id="MobiDB-lite"/>
    </source>
</evidence>
<feature type="compositionally biased region" description="Acidic residues" evidence="1">
    <location>
        <begin position="73"/>
        <end position="91"/>
    </location>
</feature>
<sequence>MHQSFMADAIARRRIFAQLNDPTLIELQELANSGQLQDAELRRLDRIIAKLYDEAARLSGAQCQVDSHTPDNWFEDEDLFPPADAFEDDWS</sequence>
<reference evidence="3" key="1">
    <citation type="journal article" date="2009" name="Appl. Environ. Microbiol.">
        <title>Complete genome sequence of the chemolithoautotrophic marine magnetotactic coccus strain MC-1.</title>
        <authorList>
            <person name="Schubbe S."/>
            <person name="Williams T.J."/>
            <person name="Xie G."/>
            <person name="Kiss H.E."/>
            <person name="Brettin T.S."/>
            <person name="Martinez D."/>
            <person name="Ross C.A."/>
            <person name="Schuler D."/>
            <person name="Cox B.L."/>
            <person name="Nealson K.H."/>
            <person name="Bazylinski D.A."/>
        </authorList>
    </citation>
    <scope>NUCLEOTIDE SEQUENCE [LARGE SCALE GENOMIC DNA]</scope>
    <source>
        <strain evidence="3">ATCC BAA-1437 / JCM 17883 / MC-1</strain>
    </source>
</reference>
<dbReference type="EMBL" id="CP000471">
    <property type="protein sequence ID" value="ABK42681.1"/>
    <property type="molecule type" value="Genomic_DNA"/>
</dbReference>
<dbReference type="KEGG" id="mgm:Mmc1_0154"/>
<reference evidence="2 3" key="2">
    <citation type="journal article" date="2012" name="Int. J. Syst. Evol. Microbiol.">
        <title>Magnetococcus marinus gen. nov., sp. nov., a marine, magnetotactic bacterium that represents a novel lineage (Magnetococcaceae fam. nov.; Magnetococcales ord. nov.) at the base of the Alphaproteobacteria.</title>
        <authorList>
            <person name="Bazylinski D.A."/>
            <person name="Williams T.J."/>
            <person name="Lefevre C.T."/>
            <person name="Berg R.J."/>
            <person name="Zhang C.L."/>
            <person name="Bowser S.S."/>
            <person name="Dean A.J."/>
            <person name="Beveridge T.J."/>
        </authorList>
    </citation>
    <scope>NUCLEOTIDE SEQUENCE [LARGE SCALE GENOMIC DNA]</scope>
    <source>
        <strain evidence="3">ATCC BAA-1437 / JCM 17883 / MC-1</strain>
    </source>
</reference>
<dbReference type="Proteomes" id="UP000002586">
    <property type="component" value="Chromosome"/>
</dbReference>
<evidence type="ECO:0000313" key="3">
    <source>
        <dbReference type="Proteomes" id="UP000002586"/>
    </source>
</evidence>